<organism evidence="2 3">
    <name type="scientific">Ridgeia piscesae</name>
    <name type="common">Tubeworm</name>
    <dbReference type="NCBI Taxonomy" id="27915"/>
    <lineage>
        <taxon>Eukaryota</taxon>
        <taxon>Metazoa</taxon>
        <taxon>Spiralia</taxon>
        <taxon>Lophotrochozoa</taxon>
        <taxon>Annelida</taxon>
        <taxon>Polychaeta</taxon>
        <taxon>Sedentaria</taxon>
        <taxon>Canalipalpata</taxon>
        <taxon>Sabellida</taxon>
        <taxon>Siboglinidae</taxon>
        <taxon>Ridgeia</taxon>
    </lineage>
</organism>
<dbReference type="InterPro" id="IPR001466">
    <property type="entry name" value="Beta-lactam-related"/>
</dbReference>
<proteinExistence type="predicted"/>
<dbReference type="InterPro" id="IPR050491">
    <property type="entry name" value="AmpC-like"/>
</dbReference>
<sequence>MYALAGYVAERLRATSWEQLVRQRIFGPLSMTHSKFVGDFSTDDDITSSYAFVGGQTEKVDLKLLDQVSVAGPAGSIVSNACDMSKWLQFHLRKGQTPSGERLVSYDSLAETYKPQMASPSPMNSRDLTKPDFPVSDVHMSYDMGWMTNLYRGYRRVWHSGGITTFKSQVWLYPDEDIGLFASTNGPPNIDNTWGLIIVLQTISDVLLRETPWINATSACAFPSPWKRKSVARERALRDDRPEVASFSGYAGTFRHPAFGEVNVSYNASERHLELRMGRFLRALLLYDKTRDVFHAKLVDRYGYEPFTLPVTFRNRTGSGEFDILTMPLSMPIESSEPVEFTKGLVGQETLYTEHREGEGRSGCVSKATALPVPACVVILSFLLVCCR</sequence>
<dbReference type="PANTHER" id="PTHR46825">
    <property type="entry name" value="D-ALANYL-D-ALANINE-CARBOXYPEPTIDASE/ENDOPEPTIDASE AMPH"/>
    <property type="match status" value="1"/>
</dbReference>
<dbReference type="Gene3D" id="2.40.128.600">
    <property type="match status" value="1"/>
</dbReference>
<dbReference type="SUPFAM" id="SSF56601">
    <property type="entry name" value="beta-lactamase/transpeptidase-like"/>
    <property type="match status" value="1"/>
</dbReference>
<gene>
    <name evidence="2" type="ORF">NP493_190g04021</name>
</gene>
<reference evidence="2" key="1">
    <citation type="journal article" date="2023" name="Mol. Biol. Evol.">
        <title>Third-Generation Sequencing Reveals the Adaptive Role of the Epigenome in Three Deep-Sea Polychaetes.</title>
        <authorList>
            <person name="Perez M."/>
            <person name="Aroh O."/>
            <person name="Sun Y."/>
            <person name="Lan Y."/>
            <person name="Juniper S.K."/>
            <person name="Young C.R."/>
            <person name="Angers B."/>
            <person name="Qian P.Y."/>
        </authorList>
    </citation>
    <scope>NUCLEOTIDE SEQUENCE</scope>
    <source>
        <strain evidence="2">R07B-5</strain>
    </source>
</reference>
<accession>A0AAD9P2I5</accession>
<dbReference type="EMBL" id="JAODUO010000190">
    <property type="protein sequence ID" value="KAK2186750.1"/>
    <property type="molecule type" value="Genomic_DNA"/>
</dbReference>
<keyword evidence="3" id="KW-1185">Reference proteome</keyword>
<protein>
    <recommendedName>
        <fullName evidence="1">Beta-lactamase-related domain-containing protein</fullName>
    </recommendedName>
</protein>
<dbReference type="PANTHER" id="PTHR46825:SF15">
    <property type="entry name" value="BETA-LACTAMASE-RELATED DOMAIN-CONTAINING PROTEIN"/>
    <property type="match status" value="1"/>
</dbReference>
<evidence type="ECO:0000313" key="2">
    <source>
        <dbReference type="EMBL" id="KAK2186750.1"/>
    </source>
</evidence>
<name>A0AAD9P2I5_RIDPI</name>
<dbReference type="Pfam" id="PF00144">
    <property type="entry name" value="Beta-lactamase"/>
    <property type="match status" value="1"/>
</dbReference>
<evidence type="ECO:0000313" key="3">
    <source>
        <dbReference type="Proteomes" id="UP001209878"/>
    </source>
</evidence>
<dbReference type="Proteomes" id="UP001209878">
    <property type="component" value="Unassembled WGS sequence"/>
</dbReference>
<dbReference type="InterPro" id="IPR012338">
    <property type="entry name" value="Beta-lactam/transpept-like"/>
</dbReference>
<dbReference type="AlphaFoldDB" id="A0AAD9P2I5"/>
<feature type="domain" description="Beta-lactamase-related" evidence="1">
    <location>
        <begin position="2"/>
        <end position="189"/>
    </location>
</feature>
<dbReference type="Gene3D" id="3.40.710.10">
    <property type="entry name" value="DD-peptidase/beta-lactamase superfamily"/>
    <property type="match status" value="1"/>
</dbReference>
<comment type="caution">
    <text evidence="2">The sequence shown here is derived from an EMBL/GenBank/DDBJ whole genome shotgun (WGS) entry which is preliminary data.</text>
</comment>
<evidence type="ECO:0000259" key="1">
    <source>
        <dbReference type="Pfam" id="PF00144"/>
    </source>
</evidence>